<dbReference type="AlphaFoldDB" id="A0A9W9BIY7"/>
<proteinExistence type="predicted"/>
<reference evidence="2" key="1">
    <citation type="submission" date="2022-09" db="EMBL/GenBank/DDBJ databases">
        <title>Chromosome-level assembly of Trichoderma breve T069, a fungus used in development of biopesticide product.</title>
        <authorList>
            <person name="Lin R."/>
            <person name="Liu T."/>
        </authorList>
    </citation>
    <scope>NUCLEOTIDE SEQUENCE</scope>
    <source>
        <strain evidence="2">T069</strain>
    </source>
</reference>
<name>A0A9W9BIY7_9HYPO</name>
<dbReference type="EMBL" id="JAOPEN010000003">
    <property type="protein sequence ID" value="KAJ4860596.1"/>
    <property type="molecule type" value="Genomic_DNA"/>
</dbReference>
<dbReference type="Proteomes" id="UP001140511">
    <property type="component" value="Unassembled WGS sequence"/>
</dbReference>
<dbReference type="GeneID" id="80867482"/>
<feature type="region of interest" description="Disordered" evidence="1">
    <location>
        <begin position="58"/>
        <end position="90"/>
    </location>
</feature>
<evidence type="ECO:0000256" key="1">
    <source>
        <dbReference type="SAM" id="MobiDB-lite"/>
    </source>
</evidence>
<accession>A0A9W9BIY7</accession>
<evidence type="ECO:0000313" key="3">
    <source>
        <dbReference type="Proteomes" id="UP001140511"/>
    </source>
</evidence>
<gene>
    <name evidence="2" type="ORF">T069G_05584</name>
</gene>
<dbReference type="RefSeq" id="XP_056029652.1">
    <property type="nucleotide sequence ID" value="XM_056172794.1"/>
</dbReference>
<comment type="caution">
    <text evidence="2">The sequence shown here is derived from an EMBL/GenBank/DDBJ whole genome shotgun (WGS) entry which is preliminary data.</text>
</comment>
<organism evidence="2 3">
    <name type="scientific">Trichoderma breve</name>
    <dbReference type="NCBI Taxonomy" id="2034170"/>
    <lineage>
        <taxon>Eukaryota</taxon>
        <taxon>Fungi</taxon>
        <taxon>Dikarya</taxon>
        <taxon>Ascomycota</taxon>
        <taxon>Pezizomycotina</taxon>
        <taxon>Sordariomycetes</taxon>
        <taxon>Hypocreomycetidae</taxon>
        <taxon>Hypocreales</taxon>
        <taxon>Hypocreaceae</taxon>
        <taxon>Trichoderma</taxon>
    </lineage>
</organism>
<evidence type="ECO:0000313" key="2">
    <source>
        <dbReference type="EMBL" id="KAJ4860596.1"/>
    </source>
</evidence>
<keyword evidence="3" id="KW-1185">Reference proteome</keyword>
<protein>
    <submittedName>
        <fullName evidence="2">Uncharacterized protein</fullName>
    </submittedName>
</protein>
<sequence length="262" mass="29415">MNLKRKWGENRQALAVIHAASDGFDVIRPNLSVRDASGQATNVRVTKKSFANKTMAFTRARKGQENRGGSESPHNKTVNEDCTSTSTLPEPADHLLRGEGLAQSAPLKEAISALVPPEVIFTSWLSLEPFLDHVTFSYFFDSYGWINIHSMLLQDSPMRQHLAQEHDALGYDSLRALTYGIFGRDHKISTLQRSASRIYGSLLRKLQHKLDTSTKADLARLIKPIAIMGSYSVRDTAQFEDFLLTLRQIAVEMTIDLRITRD</sequence>